<evidence type="ECO:0000313" key="3">
    <source>
        <dbReference type="Proteomes" id="UP000466442"/>
    </source>
</evidence>
<comment type="caution">
    <text evidence="2">The sequence shown here is derived from an EMBL/GenBank/DDBJ whole genome shotgun (WGS) entry which is preliminary data.</text>
</comment>
<name>A0A8S9XSI5_APOLU</name>
<dbReference type="OrthoDB" id="6620482at2759"/>
<protein>
    <submittedName>
        <fullName evidence="2">Uncharacterized protein</fullName>
    </submittedName>
</protein>
<accession>A0A8S9XSI5</accession>
<organism evidence="2 3">
    <name type="scientific">Apolygus lucorum</name>
    <name type="common">Small green plant bug</name>
    <name type="synonym">Lygocoris lucorum</name>
    <dbReference type="NCBI Taxonomy" id="248454"/>
    <lineage>
        <taxon>Eukaryota</taxon>
        <taxon>Metazoa</taxon>
        <taxon>Ecdysozoa</taxon>
        <taxon>Arthropoda</taxon>
        <taxon>Hexapoda</taxon>
        <taxon>Insecta</taxon>
        <taxon>Pterygota</taxon>
        <taxon>Neoptera</taxon>
        <taxon>Paraneoptera</taxon>
        <taxon>Hemiptera</taxon>
        <taxon>Heteroptera</taxon>
        <taxon>Panheteroptera</taxon>
        <taxon>Cimicomorpha</taxon>
        <taxon>Miridae</taxon>
        <taxon>Mirini</taxon>
        <taxon>Apolygus</taxon>
    </lineage>
</organism>
<sequence>MSYYDWRALRWNCNQPRYYSQPQPYDQRVADGYRGGQQGYRNFAGEDARTKEIIRDSAGLEGRDSDGHHGGHYLARGKEAAERRSGDAFAAIYDGTGRDASVAAAKYGAAGQGGYGGYGAEGHDKGHSTSGFHKTYHNMESGKNTNFVDEDHHVADQHAGRAQDAALAHRGFGVRGGGFDGRMSGGRVAQDARASDAGAVAAKYGAHDANGYYHNQDLALQRGQVLAEENRLANQGRHGMRADSGAARFRELW</sequence>
<evidence type="ECO:0000313" key="2">
    <source>
        <dbReference type="EMBL" id="KAF6211584.1"/>
    </source>
</evidence>
<gene>
    <name evidence="2" type="ORF">GE061_012097</name>
</gene>
<dbReference type="AlphaFoldDB" id="A0A8S9XSI5"/>
<reference evidence="2" key="1">
    <citation type="journal article" date="2021" name="Mol. Ecol. Resour.">
        <title>Apolygus lucorum genome provides insights into omnivorousness and mesophyll feeding.</title>
        <authorList>
            <person name="Liu Y."/>
            <person name="Liu H."/>
            <person name="Wang H."/>
            <person name="Huang T."/>
            <person name="Liu B."/>
            <person name="Yang B."/>
            <person name="Yin L."/>
            <person name="Li B."/>
            <person name="Zhang Y."/>
            <person name="Zhang S."/>
            <person name="Jiang F."/>
            <person name="Zhang X."/>
            <person name="Ren Y."/>
            <person name="Wang B."/>
            <person name="Wang S."/>
            <person name="Lu Y."/>
            <person name="Wu K."/>
            <person name="Fan W."/>
            <person name="Wang G."/>
        </authorList>
    </citation>
    <scope>NUCLEOTIDE SEQUENCE</scope>
    <source>
        <strain evidence="2">12Hb</strain>
    </source>
</reference>
<keyword evidence="3" id="KW-1185">Reference proteome</keyword>
<feature type="region of interest" description="Disordered" evidence="1">
    <location>
        <begin position="58"/>
        <end position="80"/>
    </location>
</feature>
<proteinExistence type="predicted"/>
<evidence type="ECO:0000256" key="1">
    <source>
        <dbReference type="SAM" id="MobiDB-lite"/>
    </source>
</evidence>
<dbReference type="Proteomes" id="UP000466442">
    <property type="component" value="Unassembled WGS sequence"/>
</dbReference>
<dbReference type="EMBL" id="WIXP02000004">
    <property type="protein sequence ID" value="KAF6211584.1"/>
    <property type="molecule type" value="Genomic_DNA"/>
</dbReference>